<dbReference type="PANTHER" id="PTHR43547:SF2">
    <property type="entry name" value="HYBRID SIGNAL TRANSDUCTION HISTIDINE KINASE C"/>
    <property type="match status" value="1"/>
</dbReference>
<feature type="transmembrane region" description="Helical" evidence="3">
    <location>
        <begin position="753"/>
        <end position="770"/>
    </location>
</feature>
<name>A0ABQ1N6W9_9BACT</name>
<keyword evidence="3" id="KW-0472">Membrane</keyword>
<accession>A0ABQ1N6W9</accession>
<dbReference type="InterPro" id="IPR011123">
    <property type="entry name" value="Y_Y_Y"/>
</dbReference>
<dbReference type="InterPro" id="IPR036388">
    <property type="entry name" value="WH-like_DNA-bd_sf"/>
</dbReference>
<keyword evidence="3" id="KW-1133">Transmembrane helix</keyword>
<evidence type="ECO:0000313" key="6">
    <source>
        <dbReference type="EMBL" id="GGC55614.1"/>
    </source>
</evidence>
<dbReference type="Gene3D" id="2.60.40.10">
    <property type="entry name" value="Immunoglobulins"/>
    <property type="match status" value="1"/>
</dbReference>
<evidence type="ECO:0000256" key="1">
    <source>
        <dbReference type="ARBA" id="ARBA00022553"/>
    </source>
</evidence>
<dbReference type="Pfam" id="PF07495">
    <property type="entry name" value="Y_Y_Y"/>
    <property type="match status" value="1"/>
</dbReference>
<dbReference type="SMART" id="SM00421">
    <property type="entry name" value="HTH_LUXR"/>
    <property type="match status" value="1"/>
</dbReference>
<keyword evidence="7" id="KW-1185">Reference proteome</keyword>
<reference evidence="7" key="1">
    <citation type="journal article" date="2019" name="Int. J. Syst. Evol. Microbiol.">
        <title>The Global Catalogue of Microorganisms (GCM) 10K type strain sequencing project: providing services to taxonomists for standard genome sequencing and annotation.</title>
        <authorList>
            <consortium name="The Broad Institute Genomics Platform"/>
            <consortium name="The Broad Institute Genome Sequencing Center for Infectious Disease"/>
            <person name="Wu L."/>
            <person name="Ma J."/>
        </authorList>
    </citation>
    <scope>NUCLEOTIDE SEQUENCE [LARGE SCALE GENOMIC DNA]</scope>
    <source>
        <strain evidence="7">CGMCC 1.10832</strain>
    </source>
</reference>
<evidence type="ECO:0000256" key="4">
    <source>
        <dbReference type="SAM" id="SignalP"/>
    </source>
</evidence>
<dbReference type="Pfam" id="PF00196">
    <property type="entry name" value="GerE"/>
    <property type="match status" value="1"/>
</dbReference>
<feature type="domain" description="HTH luxR-type" evidence="5">
    <location>
        <begin position="902"/>
        <end position="959"/>
    </location>
</feature>
<dbReference type="Proteomes" id="UP000636010">
    <property type="component" value="Unassembled WGS sequence"/>
</dbReference>
<proteinExistence type="predicted"/>
<dbReference type="InterPro" id="IPR000792">
    <property type="entry name" value="Tscrpt_reg_LuxR_C"/>
</dbReference>
<dbReference type="SUPFAM" id="SSF46894">
    <property type="entry name" value="C-terminal effector domain of the bipartite response regulators"/>
    <property type="match status" value="1"/>
</dbReference>
<dbReference type="SUPFAM" id="SSF101898">
    <property type="entry name" value="NHL repeat"/>
    <property type="match status" value="1"/>
</dbReference>
<keyword evidence="2" id="KW-0175">Coiled coil</keyword>
<evidence type="ECO:0000256" key="3">
    <source>
        <dbReference type="SAM" id="Phobius"/>
    </source>
</evidence>
<dbReference type="InterPro" id="IPR013783">
    <property type="entry name" value="Ig-like_fold"/>
</dbReference>
<evidence type="ECO:0000256" key="2">
    <source>
        <dbReference type="SAM" id="Coils"/>
    </source>
</evidence>
<evidence type="ECO:0000313" key="7">
    <source>
        <dbReference type="Proteomes" id="UP000636010"/>
    </source>
</evidence>
<comment type="caution">
    <text evidence="6">The sequence shown here is derived from an EMBL/GenBank/DDBJ whole genome shotgun (WGS) entry which is preliminary data.</text>
</comment>
<keyword evidence="1" id="KW-0597">Phosphoprotein</keyword>
<dbReference type="InterPro" id="IPR015943">
    <property type="entry name" value="WD40/YVTN_repeat-like_dom_sf"/>
</dbReference>
<feature type="signal peptide" evidence="4">
    <location>
        <begin position="1"/>
        <end position="21"/>
    </location>
</feature>
<sequence length="978" mass="112819">MNKVSLLSFFITIVCISSSLAQQQRKSFESADLKGLPQVVHYTRTDFNADPQFWAVCEDNDGVLYFGNNDGAIIFDGEQWQKVALPNNSSIRCLVSDSAGNVYAGGFSEFGLIKRNATGRYYYKSLLDSLKFRDDKVENLWQVNVVKENIIYRSFSKLIVINGNKIAKLPANNNFIQSFQIGDQYFVQDQNHGIFRLDLENMKFIPFFSEKQLQGQFIISFLPTDNKNKVFGVSSSGKIFSLDLQKKEALLHEVLFEPSEVNKIVCAMVANENSYYLGTISSGIITLSKNGTILEDEKAFEDLQDQSVLNLYETKQGNIWVLLNNGLDCITFNSPVTTIFEGASLYDVHIEGKEAYLATNQGIFYTSAIDKQKPIFEKLKGLEGQGWSLQKIKGDILIGHDKGLYQINNRESHKIGNVSGIWKVIPVSQSDSLFLAASYGGLFVLSKSNGEWQMERKIEGFDESTRDILESDTPGSFWVCHGYKGVFRIRIDDDFKKITSVEHFTTQNGFAFPYSINVFEWNDQTVFTTNQGIYTYEKEENKFIPFEPLNQILDTTKNTRKILQHQDKTWFVLDDEVGYFTTSDREVETGYFLQFKGAFNRGMEYIQPLAKEKVLLGTKTGLYLFDLNYTNQNKKANTLITSAKYITMDEESWLPLDPEHPIELPNSTYSLRLDFAAPKMQNDADIQYAYKLDNVDKDWSAWQLASYKEYSHLRPGKYEFLVKSRSLLGNKGDLASIHFEILPLWYQTKWMKLLYFILAVLIIVLTIKLVKQKITKENLKARKEQERATKLLELELTQMKLQAEKDKINKDKLLLQEDVIYKSKELANYTMLLVKKKDIFAEIREDIIELRGLVRNDSSRKMIQKMFGKLNQHVIGEEYLHVFETNFEQVHKDFFKNLKDKFPELTQRELRLCAFIKMNLTNKEISPLLNISVRGVETARYRIRKKMNLEHESNFSEFLESIVASERTNEDLHLTKDA</sequence>
<keyword evidence="3" id="KW-0812">Transmembrane</keyword>
<keyword evidence="4" id="KW-0732">Signal</keyword>
<feature type="chain" id="PRO_5047123835" description="HTH luxR-type domain-containing protein" evidence="4">
    <location>
        <begin position="22"/>
        <end position="978"/>
    </location>
</feature>
<dbReference type="Gene3D" id="1.10.10.10">
    <property type="entry name" value="Winged helix-like DNA-binding domain superfamily/Winged helix DNA-binding domain"/>
    <property type="match status" value="1"/>
</dbReference>
<protein>
    <recommendedName>
        <fullName evidence="5">HTH luxR-type domain-containing protein</fullName>
    </recommendedName>
</protein>
<dbReference type="EMBL" id="BMEC01000024">
    <property type="protein sequence ID" value="GGC55614.1"/>
    <property type="molecule type" value="Genomic_DNA"/>
</dbReference>
<dbReference type="InterPro" id="IPR016032">
    <property type="entry name" value="Sig_transdc_resp-reg_C-effctor"/>
</dbReference>
<dbReference type="Gene3D" id="2.130.10.10">
    <property type="entry name" value="YVTN repeat-like/Quinoprotein amine dehydrogenase"/>
    <property type="match status" value="3"/>
</dbReference>
<organism evidence="6 7">
    <name type="scientific">Marivirga lumbricoides</name>
    <dbReference type="NCBI Taxonomy" id="1046115"/>
    <lineage>
        <taxon>Bacteria</taxon>
        <taxon>Pseudomonadati</taxon>
        <taxon>Bacteroidota</taxon>
        <taxon>Cytophagia</taxon>
        <taxon>Cytophagales</taxon>
        <taxon>Marivirgaceae</taxon>
        <taxon>Marivirga</taxon>
    </lineage>
</organism>
<dbReference type="SUPFAM" id="SSF82171">
    <property type="entry name" value="DPP6 N-terminal domain-like"/>
    <property type="match status" value="1"/>
</dbReference>
<feature type="coiled-coil region" evidence="2">
    <location>
        <begin position="769"/>
        <end position="811"/>
    </location>
</feature>
<dbReference type="RefSeq" id="WP_188467766.1">
    <property type="nucleotide sequence ID" value="NZ_BAABHU010000024.1"/>
</dbReference>
<evidence type="ECO:0000259" key="5">
    <source>
        <dbReference type="SMART" id="SM00421"/>
    </source>
</evidence>
<dbReference type="PANTHER" id="PTHR43547">
    <property type="entry name" value="TWO-COMPONENT HISTIDINE KINASE"/>
    <property type="match status" value="1"/>
</dbReference>
<gene>
    <name evidence="6" type="ORF">GCM10011506_46600</name>
</gene>